<reference evidence="1 2" key="1">
    <citation type="submission" date="2024-09" db="EMBL/GenBank/DDBJ databases">
        <authorList>
            <person name="Sun Q."/>
            <person name="Mori K."/>
        </authorList>
    </citation>
    <scope>NUCLEOTIDE SEQUENCE [LARGE SCALE GENOMIC DNA]</scope>
    <source>
        <strain evidence="1 2">CGMCC 1.12926</strain>
    </source>
</reference>
<accession>A0ABV6BNB6</accession>
<organism evidence="1 2">
    <name type="scientific">Flavobacterium procerum</name>
    <dbReference type="NCBI Taxonomy" id="1455569"/>
    <lineage>
        <taxon>Bacteria</taxon>
        <taxon>Pseudomonadati</taxon>
        <taxon>Bacteroidota</taxon>
        <taxon>Flavobacteriia</taxon>
        <taxon>Flavobacteriales</taxon>
        <taxon>Flavobacteriaceae</taxon>
        <taxon>Flavobacterium</taxon>
    </lineage>
</organism>
<name>A0ABV6BNB6_9FLAO</name>
<dbReference type="RefSeq" id="WP_379683797.1">
    <property type="nucleotide sequence ID" value="NZ_JBHLYW010000001.1"/>
</dbReference>
<protein>
    <submittedName>
        <fullName evidence="1">Uncharacterized protein</fullName>
    </submittedName>
</protein>
<evidence type="ECO:0000313" key="1">
    <source>
        <dbReference type="EMBL" id="MFC0075539.1"/>
    </source>
</evidence>
<dbReference type="Proteomes" id="UP001589734">
    <property type="component" value="Unassembled WGS sequence"/>
</dbReference>
<keyword evidence="2" id="KW-1185">Reference proteome</keyword>
<gene>
    <name evidence="1" type="ORF">ACFFLS_00680</name>
</gene>
<proteinExistence type="predicted"/>
<comment type="caution">
    <text evidence="1">The sequence shown here is derived from an EMBL/GenBank/DDBJ whole genome shotgun (WGS) entry which is preliminary data.</text>
</comment>
<sequence length="157" mass="18444">MYKSMDDKLQKYVEEKLTVELHKIINSNHHHPITQLNEFEKTIIYHYTDYGNDSLNEKLINGYKMPEFGRYLNYSLNKLPSYKLLCYRAIICNRLDLRKYYDAFADDSVIVEKSFWPCSKSKLIALTFSASPLFIIISKRGKDVEKISKFGRVGAQK</sequence>
<dbReference type="SUPFAM" id="SSF56399">
    <property type="entry name" value="ADP-ribosylation"/>
    <property type="match status" value="1"/>
</dbReference>
<dbReference type="Gene3D" id="3.90.176.10">
    <property type="entry name" value="Toxin ADP-ribosyltransferase, Chain A, domain 1"/>
    <property type="match status" value="1"/>
</dbReference>
<dbReference type="EMBL" id="JBHLYW010000001">
    <property type="protein sequence ID" value="MFC0075539.1"/>
    <property type="molecule type" value="Genomic_DNA"/>
</dbReference>
<evidence type="ECO:0000313" key="2">
    <source>
        <dbReference type="Proteomes" id="UP001589734"/>
    </source>
</evidence>